<evidence type="ECO:0000313" key="1">
    <source>
        <dbReference type="EMBL" id="QTA38802.1"/>
    </source>
</evidence>
<name>A0ABX7S879_9BACT</name>
<proteinExistence type="predicted"/>
<dbReference type="RefSeq" id="WP_207567519.1">
    <property type="nucleotide sequence ID" value="NZ_CP071446.1"/>
</dbReference>
<accession>A0ABX7S879</accession>
<evidence type="ECO:0000313" key="2">
    <source>
        <dbReference type="Proteomes" id="UP000671862"/>
    </source>
</evidence>
<dbReference type="EMBL" id="CP071446">
    <property type="protein sequence ID" value="QTA38802.1"/>
    <property type="molecule type" value="Genomic_DNA"/>
</dbReference>
<protein>
    <submittedName>
        <fullName evidence="1">Uncharacterized protein</fullName>
    </submittedName>
</protein>
<dbReference type="Proteomes" id="UP000671862">
    <property type="component" value="Chromosome"/>
</dbReference>
<sequence length="87" mass="10314">MKKQNYEILWEGKNFIDGYSVLFTKDSGYYFLTKNKKTKQKTILWNEEPEANFENEYITLDIIKHDAEDHHKKLAVKNIDILSGSKD</sequence>
<keyword evidence="2" id="KW-1185">Reference proteome</keyword>
<organism evidence="1 2">
    <name type="scientific">Thermosipho ferrireducens</name>
    <dbReference type="NCBI Taxonomy" id="2571116"/>
    <lineage>
        <taxon>Bacteria</taxon>
        <taxon>Thermotogati</taxon>
        <taxon>Thermotogota</taxon>
        <taxon>Thermotogae</taxon>
        <taxon>Thermotogales</taxon>
        <taxon>Fervidobacteriaceae</taxon>
        <taxon>Thermosipho</taxon>
    </lineage>
</organism>
<reference evidence="1 2" key="1">
    <citation type="submission" date="2021-03" db="EMBL/GenBank/DDBJ databases">
        <title>Thermosipho ferrireducens sp.nov., an anaerobic thermophilic iron-reducing bacterium isolated from a deep-sea hydrothermal sulfide deposits.</title>
        <authorList>
            <person name="Zeng X."/>
            <person name="Chen Y."/>
            <person name="Shao Z."/>
        </authorList>
    </citation>
    <scope>NUCLEOTIDE SEQUENCE [LARGE SCALE GENOMIC DNA]</scope>
    <source>
        <strain evidence="1 2">JL129W03</strain>
    </source>
</reference>
<gene>
    <name evidence="1" type="ORF">JYK00_04655</name>
</gene>